<dbReference type="Gene3D" id="3.50.40.10">
    <property type="entry name" value="Phenylalanyl-trna Synthetase, Chain B, domain 3"/>
    <property type="match status" value="1"/>
</dbReference>
<dbReference type="Proteomes" id="UP000464374">
    <property type="component" value="Chromosome"/>
</dbReference>
<feature type="domain" description="B3/B4 tRNA-binding" evidence="1">
    <location>
        <begin position="62"/>
        <end position="213"/>
    </location>
</feature>
<dbReference type="InterPro" id="IPR020825">
    <property type="entry name" value="Phe-tRNA_synthase-like_B3/B4"/>
</dbReference>
<sequence length="224" mass="25307">MKFIMDESMSALGIKSIVVGIAKNVDPQATLSDAFLKKQKEMEEWALKCDIDEIFNHPVIQGYTDMLQSVGRSIKKYMPTVPALIRNIQHRGSIPHINSVIDIYNVESLRSLLAIGGHDLGKVDGQIEFAVSKNEDVFLPILSTEKHVAKTDYMYRDLKGIMAWLDVRDGENYKFDDKTKNAIFIIQGNANTSVEMRVEALKRIQSDLAECMPQLEFDIQVIEG</sequence>
<accession>A0A6P1XZR9</accession>
<evidence type="ECO:0000259" key="1">
    <source>
        <dbReference type="SMART" id="SM00873"/>
    </source>
</evidence>
<dbReference type="AlphaFoldDB" id="A0A6P1XZR9"/>
<dbReference type="Pfam" id="PF03483">
    <property type="entry name" value="B3_4"/>
    <property type="match status" value="1"/>
</dbReference>
<organism evidence="2 3">
    <name type="scientific">Treponema vincentii</name>
    <dbReference type="NCBI Taxonomy" id="69710"/>
    <lineage>
        <taxon>Bacteria</taxon>
        <taxon>Pseudomonadati</taxon>
        <taxon>Spirochaetota</taxon>
        <taxon>Spirochaetia</taxon>
        <taxon>Spirochaetales</taxon>
        <taxon>Treponemataceae</taxon>
        <taxon>Treponema</taxon>
    </lineage>
</organism>
<dbReference type="PANTHER" id="PTHR39209">
    <property type="match status" value="1"/>
</dbReference>
<evidence type="ECO:0000313" key="3">
    <source>
        <dbReference type="Proteomes" id="UP000464374"/>
    </source>
</evidence>
<dbReference type="GO" id="GO:0003723">
    <property type="term" value="F:RNA binding"/>
    <property type="evidence" value="ECO:0007669"/>
    <property type="project" value="InterPro"/>
</dbReference>
<protein>
    <recommendedName>
        <fullName evidence="1">B3/B4 tRNA-binding domain-containing protein</fullName>
    </recommendedName>
</protein>
<dbReference type="PANTHER" id="PTHR39209:SF2">
    <property type="entry name" value="CYTOPLASMIC PROTEIN"/>
    <property type="match status" value="1"/>
</dbReference>
<dbReference type="SUPFAM" id="SSF56037">
    <property type="entry name" value="PheT/TilS domain"/>
    <property type="match status" value="1"/>
</dbReference>
<evidence type="ECO:0000313" key="2">
    <source>
        <dbReference type="EMBL" id="QHX42192.1"/>
    </source>
</evidence>
<dbReference type="GO" id="GO:0004826">
    <property type="term" value="F:phenylalanine-tRNA ligase activity"/>
    <property type="evidence" value="ECO:0007669"/>
    <property type="project" value="InterPro"/>
</dbReference>
<dbReference type="InterPro" id="IPR005146">
    <property type="entry name" value="B3/B4_tRNA-bd"/>
</dbReference>
<proteinExistence type="predicted"/>
<dbReference type="SMART" id="SM00873">
    <property type="entry name" value="B3_4"/>
    <property type="match status" value="1"/>
</dbReference>
<dbReference type="RefSeq" id="WP_162662006.1">
    <property type="nucleotide sequence ID" value="NZ_CP048020.1"/>
</dbReference>
<gene>
    <name evidence="2" type="ORF">GWP43_00550</name>
</gene>
<dbReference type="EMBL" id="CP048020">
    <property type="protein sequence ID" value="QHX42192.1"/>
    <property type="molecule type" value="Genomic_DNA"/>
</dbReference>
<reference evidence="2 3" key="1">
    <citation type="submission" date="2020-01" db="EMBL/GenBank/DDBJ databases">
        <title>Complete genome sequence of a human oral phylogroup 1 Treponema sp. strain ATCC 700766, originally isolated from periodontitis dental plaque.</title>
        <authorList>
            <person name="Chan Y."/>
            <person name="Huo Y.-B."/>
            <person name="Yu X.-L."/>
            <person name="Zeng H."/>
            <person name="Leung W.-K."/>
            <person name="Watt R.M."/>
        </authorList>
    </citation>
    <scope>NUCLEOTIDE SEQUENCE [LARGE SCALE GENOMIC DNA]</scope>
    <source>
        <strain evidence="2 3">OMZ 804</strain>
    </source>
</reference>
<name>A0A6P1XZR9_9SPIR</name>
<dbReference type="KEGG" id="trz:GWP43_00550"/>